<protein>
    <submittedName>
        <fullName evidence="1">Uncharacterized protein</fullName>
    </submittedName>
</protein>
<comment type="caution">
    <text evidence="1">The sequence shown here is derived from an EMBL/GenBank/DDBJ whole genome shotgun (WGS) entry which is preliminary data.</text>
</comment>
<gene>
    <name evidence="1" type="ORF">FCM35_KLT09366</name>
</gene>
<organism evidence="1 2">
    <name type="scientific">Carex littledalei</name>
    <dbReference type="NCBI Taxonomy" id="544730"/>
    <lineage>
        <taxon>Eukaryota</taxon>
        <taxon>Viridiplantae</taxon>
        <taxon>Streptophyta</taxon>
        <taxon>Embryophyta</taxon>
        <taxon>Tracheophyta</taxon>
        <taxon>Spermatophyta</taxon>
        <taxon>Magnoliopsida</taxon>
        <taxon>Liliopsida</taxon>
        <taxon>Poales</taxon>
        <taxon>Cyperaceae</taxon>
        <taxon>Cyperoideae</taxon>
        <taxon>Cariceae</taxon>
        <taxon>Carex</taxon>
        <taxon>Carex subgen. Euthyceras</taxon>
    </lineage>
</organism>
<dbReference type="Proteomes" id="UP000623129">
    <property type="component" value="Unassembled WGS sequence"/>
</dbReference>
<accession>A0A833RJ66</accession>
<dbReference type="OrthoDB" id="1878542at2759"/>
<keyword evidence="2" id="KW-1185">Reference proteome</keyword>
<evidence type="ECO:0000313" key="2">
    <source>
        <dbReference type="Proteomes" id="UP000623129"/>
    </source>
</evidence>
<evidence type="ECO:0000313" key="1">
    <source>
        <dbReference type="EMBL" id="KAF3340522.1"/>
    </source>
</evidence>
<proteinExistence type="predicted"/>
<dbReference type="EMBL" id="SWLB01000002">
    <property type="protein sequence ID" value="KAF3340522.1"/>
    <property type="molecule type" value="Genomic_DNA"/>
</dbReference>
<dbReference type="AlphaFoldDB" id="A0A833RJ66"/>
<reference evidence="1" key="1">
    <citation type="submission" date="2020-01" db="EMBL/GenBank/DDBJ databases">
        <title>Genome sequence of Kobresia littledalei, the first chromosome-level genome in the family Cyperaceae.</title>
        <authorList>
            <person name="Qu G."/>
        </authorList>
    </citation>
    <scope>NUCLEOTIDE SEQUENCE</scope>
    <source>
        <strain evidence="1">C.B.Clarke</strain>
        <tissue evidence="1">Leaf</tissue>
    </source>
</reference>
<sequence length="89" mass="10832">MHVFLARYLTQDRGVQHWPEKALQKYVEQRRWRVAWIVACAWYSGRVQHSGGTCKEWWSGAARWFRDRVFYKFIFPRIVDSLYFDCGNI</sequence>
<name>A0A833RJ66_9POAL</name>